<dbReference type="SUPFAM" id="SSF56784">
    <property type="entry name" value="HAD-like"/>
    <property type="match status" value="1"/>
</dbReference>
<reference evidence="3" key="1">
    <citation type="submission" date="2023-07" db="EMBL/GenBank/DDBJ databases">
        <authorList>
            <consortium name="AG Swart"/>
            <person name="Singh M."/>
            <person name="Singh A."/>
            <person name="Seah K."/>
            <person name="Emmerich C."/>
        </authorList>
    </citation>
    <scope>NUCLEOTIDE SEQUENCE</scope>
    <source>
        <strain evidence="3">DP1</strain>
    </source>
</reference>
<dbReference type="Proteomes" id="UP001295684">
    <property type="component" value="Unassembled WGS sequence"/>
</dbReference>
<comment type="function">
    <text evidence="1">Essential component of the TIM23 complex, a complex that mediates the translocation of transit peptide-containing proteins across the mitochondrial inner membrane.</text>
</comment>
<comment type="similarity">
    <text evidence="1">Belongs to the TIM50 family.</text>
</comment>
<comment type="subunit">
    <text evidence="1">Component of the TIM23 complex.</text>
</comment>
<dbReference type="InterPro" id="IPR036412">
    <property type="entry name" value="HAD-like_sf"/>
</dbReference>
<gene>
    <name evidence="3" type="ORF">ECRASSUSDP1_LOCUS12502</name>
</gene>
<keyword evidence="4" id="KW-1185">Reference proteome</keyword>
<comment type="caution">
    <text evidence="3">The sequence shown here is derived from an EMBL/GenBank/DDBJ whole genome shotgun (WGS) entry which is preliminary data.</text>
</comment>
<dbReference type="Pfam" id="PF03031">
    <property type="entry name" value="NIF"/>
    <property type="match status" value="1"/>
</dbReference>
<dbReference type="SMART" id="SM00577">
    <property type="entry name" value="CPDc"/>
    <property type="match status" value="1"/>
</dbReference>
<dbReference type="PROSITE" id="PS50969">
    <property type="entry name" value="FCP1"/>
    <property type="match status" value="1"/>
</dbReference>
<dbReference type="GO" id="GO:0005744">
    <property type="term" value="C:TIM23 mitochondrial import inner membrane translocase complex"/>
    <property type="evidence" value="ECO:0007669"/>
    <property type="project" value="UniProtKB-UniRule"/>
</dbReference>
<protein>
    <recommendedName>
        <fullName evidence="1">Mitochondrial import inner membrane translocase subunit TIM50</fullName>
    </recommendedName>
</protein>
<name>A0AAD1UQH4_EUPCR</name>
<dbReference type="Gene3D" id="3.40.50.1000">
    <property type="entry name" value="HAD superfamily/HAD-like"/>
    <property type="match status" value="1"/>
</dbReference>
<keyword evidence="1" id="KW-0496">Mitochondrion</keyword>
<keyword evidence="1" id="KW-0813">Transport</keyword>
<accession>A0AAD1UQH4</accession>
<keyword evidence="1" id="KW-0811">Translocation</keyword>
<dbReference type="AlphaFoldDB" id="A0AAD1UQH4"/>
<keyword evidence="1" id="KW-0653">Protein transport</keyword>
<dbReference type="InterPro" id="IPR004274">
    <property type="entry name" value="FCP1_dom"/>
</dbReference>
<evidence type="ECO:0000313" key="3">
    <source>
        <dbReference type="EMBL" id="CAI2371182.1"/>
    </source>
</evidence>
<evidence type="ECO:0000313" key="4">
    <source>
        <dbReference type="Proteomes" id="UP001295684"/>
    </source>
</evidence>
<keyword evidence="1" id="KW-0809">Transit peptide</keyword>
<dbReference type="PANTHER" id="PTHR12210">
    <property type="entry name" value="DULLARD PROTEIN PHOSPHATASE"/>
    <property type="match status" value="1"/>
</dbReference>
<dbReference type="EMBL" id="CAMPGE010012414">
    <property type="protein sequence ID" value="CAI2371182.1"/>
    <property type="molecule type" value="Genomic_DNA"/>
</dbReference>
<comment type="subcellular location">
    <subcellularLocation>
        <location evidence="1">Mitochondrion inner membrane</location>
        <topology evidence="1">Single-pass membrane protein</topology>
    </subcellularLocation>
</comment>
<evidence type="ECO:0000259" key="2">
    <source>
        <dbReference type="PROSITE" id="PS50969"/>
    </source>
</evidence>
<dbReference type="InterPro" id="IPR050365">
    <property type="entry name" value="TIM50"/>
</dbReference>
<organism evidence="3 4">
    <name type="scientific">Euplotes crassus</name>
    <dbReference type="NCBI Taxonomy" id="5936"/>
    <lineage>
        <taxon>Eukaryota</taxon>
        <taxon>Sar</taxon>
        <taxon>Alveolata</taxon>
        <taxon>Ciliophora</taxon>
        <taxon>Intramacronucleata</taxon>
        <taxon>Spirotrichea</taxon>
        <taxon>Hypotrichia</taxon>
        <taxon>Euplotida</taxon>
        <taxon>Euplotidae</taxon>
        <taxon>Moneuplotes</taxon>
    </lineage>
</organism>
<feature type="domain" description="FCP1 homology" evidence="2">
    <location>
        <begin position="182"/>
        <end position="376"/>
    </location>
</feature>
<dbReference type="InterPro" id="IPR023214">
    <property type="entry name" value="HAD_sf"/>
</dbReference>
<sequence>MNIRRNIAKDLRLIRLPNQSFGIFSGFSGNRNKPRKIYNSERERIDDDIKTHEQLKEEQYYGDRRELQNDFHYGIQVLKEYEKEALMKNPHLKNKLQTYIDSYKKEDQAVVKDFIKKGYLEEVTPMSFKEQKEIIQILAQEKGEESDYDSDVDVEEEVRFNRRLFNYIKIQDQVELPQMRPEDEGRKTLFIEIDDLLIHTFIPDENIGYVANSASKDPDRTLFLEDARLNILYYERDNLYEFLEYIDKNFEPILFTSSQKLYADYIVKQFDPEDSLFRHKLYQNSCYMLEKKDEDIFEFIKDINQFIDAESPNFASVSPVKRSAKNSLLLDTKPLSYILNPSNVIPCEEFTADYMYSDKKLKDMFLNMLMEDLEEFKEADDVRKLSRKKFRIIDNLYSSKLV</sequence>
<proteinExistence type="inferred from homology"/>
<dbReference type="GO" id="GO:0015031">
    <property type="term" value="P:protein transport"/>
    <property type="evidence" value="ECO:0007669"/>
    <property type="project" value="UniProtKB-KW"/>
</dbReference>
<evidence type="ECO:0000256" key="1">
    <source>
        <dbReference type="RuleBase" id="RU365079"/>
    </source>
</evidence>